<keyword evidence="1" id="KW-0732">Signal</keyword>
<protein>
    <recommendedName>
        <fullName evidence="4">DUF4595 domain-containing protein</fullName>
    </recommendedName>
</protein>
<dbReference type="Gene3D" id="2.180.10.10">
    <property type="entry name" value="RHS repeat-associated core"/>
    <property type="match status" value="1"/>
</dbReference>
<evidence type="ECO:0008006" key="4">
    <source>
        <dbReference type="Google" id="ProtNLM"/>
    </source>
</evidence>
<evidence type="ECO:0000313" key="3">
    <source>
        <dbReference type="Proteomes" id="UP000032361"/>
    </source>
</evidence>
<comment type="caution">
    <text evidence="2">The sequence shown here is derived from an EMBL/GenBank/DDBJ whole genome shotgun (WGS) entry which is preliminary data.</text>
</comment>
<accession>A0A0D7W467</accession>
<dbReference type="STRING" id="1382798.PK35_03835"/>
<feature type="chain" id="PRO_5002325427" description="DUF4595 domain-containing protein" evidence="1">
    <location>
        <begin position="22"/>
        <end position="282"/>
    </location>
</feature>
<dbReference type="RefSeq" id="WP_044625371.1">
    <property type="nucleotide sequence ID" value="NZ_JTDV01000002.1"/>
</dbReference>
<reference evidence="2 3" key="1">
    <citation type="journal article" date="2015" name="Antonie Van Leeuwenhoek">
        <title>Tamlana nanhaiensis sp. nov., isolated from surface seawater collected from the South China Sea.</title>
        <authorList>
            <person name="Liu X."/>
            <person name="Lai Q."/>
            <person name="Du Y."/>
            <person name="Li G."/>
            <person name="Sun F."/>
            <person name="Shao Z."/>
        </authorList>
    </citation>
    <scope>NUCLEOTIDE SEQUENCE [LARGE SCALE GENOMIC DNA]</scope>
    <source>
        <strain evidence="2 3">FHC16</strain>
    </source>
</reference>
<gene>
    <name evidence="2" type="ORF">PK35_03835</name>
</gene>
<feature type="signal peptide" evidence="1">
    <location>
        <begin position="1"/>
        <end position="21"/>
    </location>
</feature>
<organism evidence="2 3">
    <name type="scientific">Neotamlana nanhaiensis</name>
    <dbReference type="NCBI Taxonomy" id="1382798"/>
    <lineage>
        <taxon>Bacteria</taxon>
        <taxon>Pseudomonadati</taxon>
        <taxon>Bacteroidota</taxon>
        <taxon>Flavobacteriia</taxon>
        <taxon>Flavobacteriales</taxon>
        <taxon>Flavobacteriaceae</taxon>
        <taxon>Neotamlana</taxon>
    </lineage>
</organism>
<dbReference type="PATRIC" id="fig|1382798.3.peg.1937"/>
<dbReference type="EMBL" id="JTDV01000002">
    <property type="protein sequence ID" value="KJD33881.1"/>
    <property type="molecule type" value="Genomic_DNA"/>
</dbReference>
<name>A0A0D7W467_9FLAO</name>
<keyword evidence="3" id="KW-1185">Reference proteome</keyword>
<sequence length="282" mass="32491">MKKTKLFFTLILLSVLNFSCSKDTSPENPELETTSKLVKSEKISETRNVNYLYNENDLISSLNGIYNNFEYTSNFIYDSENRLTKWNYQESGSSSYSDSYIFTYDSNGLLSNYSGNTQNVTINYNDNIITLTGTIEGNANSQAEIEVNNNGLIIKLTESNQYTKFGYDTDGNMISAHLYDNTDNLLSEFAIQYDNNINPFYGQFESIYIERFIEFFWDFEGIFIGGFEGYDFPFFKNNIISIEKISGGKTLFSYAYDSENYPINVNIDYSGEAVNFDIEYFE</sequence>
<evidence type="ECO:0000256" key="1">
    <source>
        <dbReference type="SAM" id="SignalP"/>
    </source>
</evidence>
<proteinExistence type="predicted"/>
<dbReference type="Proteomes" id="UP000032361">
    <property type="component" value="Unassembled WGS sequence"/>
</dbReference>
<dbReference type="AlphaFoldDB" id="A0A0D7W467"/>
<evidence type="ECO:0000313" key="2">
    <source>
        <dbReference type="EMBL" id="KJD33881.1"/>
    </source>
</evidence>
<dbReference type="OrthoDB" id="1442531at2"/>